<accession>A0ABW3M2M9</accession>
<comment type="caution">
    <text evidence="1">The sequence shown here is derived from an EMBL/GenBank/DDBJ whole genome shotgun (WGS) entry which is preliminary data.</text>
</comment>
<keyword evidence="2" id="KW-1185">Reference proteome</keyword>
<sequence>MPERSWNWAKRITWGEGRTAPLDFGKELWKWDVSLYESADGIRASLVWAGRTPDDDSILFEATHSLISDVVDAAGGAEQAHRRFCDAMDTVHETYVRWQSSLSMPEGSGMTDPSVEAAWYALEELIVWARVLDDRLKRRPVRSPYRADQGLIPALANGPRRDAVITARTHLLQGGVEEARYLSNLSLHMQSSRAGSKSRTVRSGTVVLPFPDRVTGSVAHRWELTYDDGRDAASFTKTLMSAIERFMDEMISALEMHVPERFKTTETVEGSASSTDTH</sequence>
<protein>
    <submittedName>
        <fullName evidence="1">Uncharacterized protein</fullName>
    </submittedName>
</protein>
<dbReference type="EMBL" id="JBHTIS010000012">
    <property type="protein sequence ID" value="MFD1044201.1"/>
    <property type="molecule type" value="Genomic_DNA"/>
</dbReference>
<reference evidence="2" key="1">
    <citation type="journal article" date="2019" name="Int. J. Syst. Evol. Microbiol.">
        <title>The Global Catalogue of Microorganisms (GCM) 10K type strain sequencing project: providing services to taxonomists for standard genome sequencing and annotation.</title>
        <authorList>
            <consortium name="The Broad Institute Genomics Platform"/>
            <consortium name="The Broad Institute Genome Sequencing Center for Infectious Disease"/>
            <person name="Wu L."/>
            <person name="Ma J."/>
        </authorList>
    </citation>
    <scope>NUCLEOTIDE SEQUENCE [LARGE SCALE GENOMIC DNA]</scope>
    <source>
        <strain evidence="2">JCM 31486</strain>
    </source>
</reference>
<organism evidence="1 2">
    <name type="scientific">Kibdelosporangium lantanae</name>
    <dbReference type="NCBI Taxonomy" id="1497396"/>
    <lineage>
        <taxon>Bacteria</taxon>
        <taxon>Bacillati</taxon>
        <taxon>Actinomycetota</taxon>
        <taxon>Actinomycetes</taxon>
        <taxon>Pseudonocardiales</taxon>
        <taxon>Pseudonocardiaceae</taxon>
        <taxon>Kibdelosporangium</taxon>
    </lineage>
</organism>
<evidence type="ECO:0000313" key="1">
    <source>
        <dbReference type="EMBL" id="MFD1044201.1"/>
    </source>
</evidence>
<evidence type="ECO:0000313" key="2">
    <source>
        <dbReference type="Proteomes" id="UP001597045"/>
    </source>
</evidence>
<name>A0ABW3M2M9_9PSEU</name>
<proteinExistence type="predicted"/>
<dbReference type="Proteomes" id="UP001597045">
    <property type="component" value="Unassembled WGS sequence"/>
</dbReference>
<gene>
    <name evidence="1" type="ORF">ACFQ1S_00615</name>
</gene>